<dbReference type="AlphaFoldDB" id="A0A2N5TME3"/>
<dbReference type="EMBL" id="PGCJ01000527">
    <property type="protein sequence ID" value="PLW26680.1"/>
    <property type="molecule type" value="Genomic_DNA"/>
</dbReference>
<proteinExistence type="predicted"/>
<organism evidence="2 3">
    <name type="scientific">Puccinia coronata f. sp. avenae</name>
    <dbReference type="NCBI Taxonomy" id="200324"/>
    <lineage>
        <taxon>Eukaryota</taxon>
        <taxon>Fungi</taxon>
        <taxon>Dikarya</taxon>
        <taxon>Basidiomycota</taxon>
        <taxon>Pucciniomycotina</taxon>
        <taxon>Pucciniomycetes</taxon>
        <taxon>Pucciniales</taxon>
        <taxon>Pucciniaceae</taxon>
        <taxon>Puccinia</taxon>
    </lineage>
</organism>
<protein>
    <submittedName>
        <fullName evidence="2">Uncharacterized protein</fullName>
    </submittedName>
</protein>
<sequence>MNELLKANEIPTWLASSLLVVEAIADYAQDKPVSDVELSRSTADELDENDKDNDDNDKDFLIQNRVFRLISYATILPRHIVELVTLLNHHGYSSPTNFQVPPSDQLVPIDSLQSTQPPQQYPSIVGIYPGQPASGNQRLRLGRPLRARSNRTDMPAHRSSTRRLQATPLHPHPHPTPRSLPAAHESRCPLLVILAPKRDLELPS</sequence>
<feature type="compositionally biased region" description="Acidic residues" evidence="1">
    <location>
        <begin position="44"/>
        <end position="57"/>
    </location>
</feature>
<accession>A0A2N5TME3</accession>
<dbReference type="Proteomes" id="UP000235388">
    <property type="component" value="Unassembled WGS sequence"/>
</dbReference>
<keyword evidence="3" id="KW-1185">Reference proteome</keyword>
<evidence type="ECO:0000313" key="3">
    <source>
        <dbReference type="Proteomes" id="UP000235388"/>
    </source>
</evidence>
<feature type="region of interest" description="Disordered" evidence="1">
    <location>
        <begin position="34"/>
        <end position="57"/>
    </location>
</feature>
<feature type="region of interest" description="Disordered" evidence="1">
    <location>
        <begin position="145"/>
        <end position="183"/>
    </location>
</feature>
<gene>
    <name evidence="2" type="ORF">PCANC_18579</name>
</gene>
<reference evidence="2 3" key="1">
    <citation type="submission" date="2017-11" db="EMBL/GenBank/DDBJ databases">
        <title>De novo assembly and phasing of dikaryotic genomes from two isolates of Puccinia coronata f. sp. avenae, the causal agent of oat crown rust.</title>
        <authorList>
            <person name="Miller M.E."/>
            <person name="Zhang Y."/>
            <person name="Omidvar V."/>
            <person name="Sperschneider J."/>
            <person name="Schwessinger B."/>
            <person name="Raley C."/>
            <person name="Palmer J.M."/>
            <person name="Garnica D."/>
            <person name="Upadhyaya N."/>
            <person name="Rathjen J."/>
            <person name="Taylor J.M."/>
            <person name="Park R.F."/>
            <person name="Dodds P.N."/>
            <person name="Hirsch C.D."/>
            <person name="Kianian S.F."/>
            <person name="Figueroa M."/>
        </authorList>
    </citation>
    <scope>NUCLEOTIDE SEQUENCE [LARGE SCALE GENOMIC DNA]</scope>
    <source>
        <strain evidence="2">12NC29</strain>
    </source>
</reference>
<dbReference type="OrthoDB" id="10629606at2759"/>
<name>A0A2N5TME3_9BASI</name>
<evidence type="ECO:0000256" key="1">
    <source>
        <dbReference type="SAM" id="MobiDB-lite"/>
    </source>
</evidence>
<comment type="caution">
    <text evidence="2">The sequence shown here is derived from an EMBL/GenBank/DDBJ whole genome shotgun (WGS) entry which is preliminary data.</text>
</comment>
<evidence type="ECO:0000313" key="2">
    <source>
        <dbReference type="EMBL" id="PLW26680.1"/>
    </source>
</evidence>